<dbReference type="GeneID" id="64948118"/>
<sequence>MKLFVATIETRYQTMAVAKTAGEAIRLASVRAFEFLQEAGTEFTGPEQVIEYFGVNVTEVPLGGAVMVS</sequence>
<dbReference type="RefSeq" id="YP_010064259.1">
    <property type="nucleotide sequence ID" value="NC_054814.1"/>
</dbReference>
<gene>
    <name evidence="1" type="primary">76</name>
    <name evidence="1" type="ORF">PBI_IRONMAN_76</name>
</gene>
<dbReference type="Proteomes" id="UP000287856">
    <property type="component" value="Segment"/>
</dbReference>
<reference evidence="1 2" key="1">
    <citation type="submission" date="2018-12" db="EMBL/GenBank/DDBJ databases">
        <authorList>
            <person name="Stoner T.H."/>
            <person name="Garlena R.A."/>
            <person name="Russell D.A."/>
            <person name="Pope W.H."/>
            <person name="Jacobs-Sera D."/>
            <person name="Hatfull G.F."/>
        </authorList>
    </citation>
    <scope>NUCLEOTIDE SEQUENCE [LARGE SCALE GENOMIC DNA]</scope>
</reference>
<protein>
    <submittedName>
        <fullName evidence="1">Uncharacterized protein</fullName>
    </submittedName>
</protein>
<organism evidence="1 2">
    <name type="scientific">Mycobacterium phage IronMan</name>
    <dbReference type="NCBI Taxonomy" id="2499042"/>
    <lineage>
        <taxon>Viruses</taxon>
        <taxon>Duplodnaviria</taxon>
        <taxon>Heunggongvirae</taxon>
        <taxon>Uroviricota</taxon>
        <taxon>Caudoviricetes</taxon>
        <taxon>Pukovnikvirus</taxon>
        <taxon>Pukovnikvirus ironman</taxon>
    </lineage>
</organism>
<keyword evidence="2" id="KW-1185">Reference proteome</keyword>
<evidence type="ECO:0000313" key="2">
    <source>
        <dbReference type="Proteomes" id="UP000287856"/>
    </source>
</evidence>
<proteinExistence type="predicted"/>
<dbReference type="EMBL" id="MK279857">
    <property type="protein sequence ID" value="AZS08277.1"/>
    <property type="molecule type" value="Genomic_DNA"/>
</dbReference>
<evidence type="ECO:0000313" key="1">
    <source>
        <dbReference type="EMBL" id="AZS08277.1"/>
    </source>
</evidence>
<name>A0A3S9UD91_9CAUD</name>
<dbReference type="KEGG" id="vg:64948118"/>
<accession>A0A3S9UD91</accession>